<keyword evidence="4" id="KW-0804">Transcription</keyword>
<keyword evidence="5" id="KW-0539">Nucleus</keyword>
<dbReference type="FunFam" id="4.10.280.10:FF:000022">
    <property type="entry name" value="Basic helix-loop-helix transcription factor"/>
    <property type="match status" value="1"/>
</dbReference>
<sequence length="366" mass="39899">MEHSEAVSEGEWTSLSGMYIAEEVDFMSQLLGKFSNQTSSMGITPDAFWSGGNYEGSNYYSSETSYSNSLEGNFSGGNRTFYPTSSSESYYLSESSHPMLVTNNSKISMSIDFGAGDVIKTLNSSLIEGDHDQCLNQETSDGNAEESGGNLAEAVALGNQRFDMTAVKEQSMEEINPTKNSLKVSQSLENVQMKKRNIKAKKSQQVTASNNEEDGNAAGLNRQSYSCCSGDDQSNIVASHSHENSQELSGGVSITSTSSLSPTEVAALNLSGKSRARRGSATDPQSLYARKRREKINARLRVLQGLIPNGTKVDISTMLEEAVHYVKFLQLQIKLLSSDDTWMYAPIYYSGMNLGLDLKLTTPQQS</sequence>
<evidence type="ECO:0000256" key="1">
    <source>
        <dbReference type="ARBA" id="ARBA00004123"/>
    </source>
</evidence>
<dbReference type="AlphaFoldDB" id="A0A498IW61"/>
<keyword evidence="3" id="KW-0238">DNA-binding</keyword>
<dbReference type="GO" id="GO:0005634">
    <property type="term" value="C:nucleus"/>
    <property type="evidence" value="ECO:0007669"/>
    <property type="project" value="UniProtKB-SubCell"/>
</dbReference>
<dbReference type="Gene3D" id="4.10.280.10">
    <property type="entry name" value="Helix-loop-helix DNA-binding domain"/>
    <property type="match status" value="1"/>
</dbReference>
<evidence type="ECO:0000256" key="4">
    <source>
        <dbReference type="ARBA" id="ARBA00023163"/>
    </source>
</evidence>
<gene>
    <name evidence="8" type="ORF">DVH24_034366</name>
</gene>
<organism evidence="8 9">
    <name type="scientific">Malus domestica</name>
    <name type="common">Apple</name>
    <name type="synonym">Pyrus malus</name>
    <dbReference type="NCBI Taxonomy" id="3750"/>
    <lineage>
        <taxon>Eukaryota</taxon>
        <taxon>Viridiplantae</taxon>
        <taxon>Streptophyta</taxon>
        <taxon>Embryophyta</taxon>
        <taxon>Tracheophyta</taxon>
        <taxon>Spermatophyta</taxon>
        <taxon>Magnoliopsida</taxon>
        <taxon>eudicotyledons</taxon>
        <taxon>Gunneridae</taxon>
        <taxon>Pentapetalae</taxon>
        <taxon>rosids</taxon>
        <taxon>fabids</taxon>
        <taxon>Rosales</taxon>
        <taxon>Rosaceae</taxon>
        <taxon>Amygdaloideae</taxon>
        <taxon>Maleae</taxon>
        <taxon>Malus</taxon>
    </lineage>
</organism>
<dbReference type="Proteomes" id="UP000290289">
    <property type="component" value="Chromosome 10"/>
</dbReference>
<dbReference type="GO" id="GO:0000981">
    <property type="term" value="F:DNA-binding transcription factor activity, RNA polymerase II-specific"/>
    <property type="evidence" value="ECO:0007669"/>
    <property type="project" value="TreeGrafter"/>
</dbReference>
<evidence type="ECO:0000256" key="5">
    <source>
        <dbReference type="ARBA" id="ARBA00023242"/>
    </source>
</evidence>
<evidence type="ECO:0000313" key="8">
    <source>
        <dbReference type="EMBL" id="RXH87466.1"/>
    </source>
</evidence>
<evidence type="ECO:0000313" key="9">
    <source>
        <dbReference type="Proteomes" id="UP000290289"/>
    </source>
</evidence>
<evidence type="ECO:0000256" key="2">
    <source>
        <dbReference type="ARBA" id="ARBA00023015"/>
    </source>
</evidence>
<proteinExistence type="predicted"/>
<evidence type="ECO:0000256" key="6">
    <source>
        <dbReference type="SAM" id="MobiDB-lite"/>
    </source>
</evidence>
<dbReference type="InterPro" id="IPR045843">
    <property type="entry name" value="IND-like"/>
</dbReference>
<dbReference type="Pfam" id="PF00010">
    <property type="entry name" value="HLH"/>
    <property type="match status" value="1"/>
</dbReference>
<feature type="region of interest" description="Disordered" evidence="6">
    <location>
        <begin position="196"/>
        <end position="219"/>
    </location>
</feature>
<keyword evidence="9" id="KW-1185">Reference proteome</keyword>
<dbReference type="InterPro" id="IPR011598">
    <property type="entry name" value="bHLH_dom"/>
</dbReference>
<dbReference type="SUPFAM" id="SSF47459">
    <property type="entry name" value="HLH, helix-loop-helix DNA-binding domain"/>
    <property type="match status" value="1"/>
</dbReference>
<dbReference type="PROSITE" id="PS50888">
    <property type="entry name" value="BHLH"/>
    <property type="match status" value="1"/>
</dbReference>
<dbReference type="GO" id="GO:0048766">
    <property type="term" value="P:root hair initiation"/>
    <property type="evidence" value="ECO:0007669"/>
    <property type="project" value="UniProtKB-ARBA"/>
</dbReference>
<reference evidence="8 9" key="1">
    <citation type="submission" date="2018-10" db="EMBL/GenBank/DDBJ databases">
        <title>A high-quality apple genome assembly.</title>
        <authorList>
            <person name="Hu J."/>
        </authorList>
    </citation>
    <scope>NUCLEOTIDE SEQUENCE [LARGE SCALE GENOMIC DNA]</scope>
    <source>
        <strain evidence="9">cv. HFTH1</strain>
        <tissue evidence="8">Young leaf</tissue>
    </source>
</reference>
<feature type="domain" description="BHLH" evidence="7">
    <location>
        <begin position="280"/>
        <end position="329"/>
    </location>
</feature>
<dbReference type="GO" id="GO:0000978">
    <property type="term" value="F:RNA polymerase II cis-regulatory region sequence-specific DNA binding"/>
    <property type="evidence" value="ECO:0007669"/>
    <property type="project" value="TreeGrafter"/>
</dbReference>
<protein>
    <recommendedName>
        <fullName evidence="7">BHLH domain-containing protein</fullName>
    </recommendedName>
</protein>
<evidence type="ECO:0000256" key="3">
    <source>
        <dbReference type="ARBA" id="ARBA00023125"/>
    </source>
</evidence>
<dbReference type="PANTHER" id="PTHR16223:SF370">
    <property type="entry name" value="TRANSCRIPTION FACTOR RSL3-RELATED"/>
    <property type="match status" value="1"/>
</dbReference>
<dbReference type="CDD" id="cd11454">
    <property type="entry name" value="bHLH_AtIND_like"/>
    <property type="match status" value="1"/>
</dbReference>
<comment type="caution">
    <text evidence="8">The sequence shown here is derived from an EMBL/GenBank/DDBJ whole genome shotgun (WGS) entry which is preliminary data.</text>
</comment>
<comment type="subcellular location">
    <subcellularLocation>
        <location evidence="1">Nucleus</location>
    </subcellularLocation>
</comment>
<name>A0A498IW61_MALDO</name>
<dbReference type="EMBL" id="RDQH01000336">
    <property type="protein sequence ID" value="RXH87466.1"/>
    <property type="molecule type" value="Genomic_DNA"/>
</dbReference>
<accession>A0A498IW61</accession>
<dbReference type="SMART" id="SM00353">
    <property type="entry name" value="HLH"/>
    <property type="match status" value="1"/>
</dbReference>
<dbReference type="GO" id="GO:0046983">
    <property type="term" value="F:protein dimerization activity"/>
    <property type="evidence" value="ECO:0007669"/>
    <property type="project" value="InterPro"/>
</dbReference>
<evidence type="ECO:0000259" key="7">
    <source>
        <dbReference type="PROSITE" id="PS50888"/>
    </source>
</evidence>
<dbReference type="PANTHER" id="PTHR16223">
    <property type="entry name" value="TRANSCRIPTION FACTOR BHLH83-RELATED"/>
    <property type="match status" value="1"/>
</dbReference>
<keyword evidence="2" id="KW-0805">Transcription regulation</keyword>
<dbReference type="InterPro" id="IPR036638">
    <property type="entry name" value="HLH_DNA-bd_sf"/>
</dbReference>